<dbReference type="GO" id="GO:0000287">
    <property type="term" value="F:magnesium ion binding"/>
    <property type="evidence" value="ECO:0007669"/>
    <property type="project" value="InterPro"/>
</dbReference>
<dbReference type="NCBIfam" id="NF002898">
    <property type="entry name" value="PRK03437.1"/>
    <property type="match status" value="1"/>
</dbReference>
<evidence type="ECO:0000256" key="1">
    <source>
        <dbReference type="ARBA" id="ARBA00001936"/>
    </source>
</evidence>
<dbReference type="InterPro" id="IPR024084">
    <property type="entry name" value="IsoPropMal-DH-like_dom"/>
</dbReference>
<name>A0A346Y508_9ACTN</name>
<evidence type="ECO:0000256" key="6">
    <source>
        <dbReference type="ARBA" id="ARBA00023211"/>
    </source>
</evidence>
<dbReference type="EMBL" id="CP031165">
    <property type="protein sequence ID" value="AXV09555.1"/>
    <property type="molecule type" value="Genomic_DNA"/>
</dbReference>
<dbReference type="SMART" id="SM01329">
    <property type="entry name" value="Iso_dh"/>
    <property type="match status" value="1"/>
</dbReference>
<dbReference type="PANTHER" id="PTHR43275:SF1">
    <property type="entry name" value="D-MALATE DEHYDROGENASE [DECARBOXYLATING]"/>
    <property type="match status" value="1"/>
</dbReference>
<dbReference type="PANTHER" id="PTHR43275">
    <property type="entry name" value="D-MALATE DEHYDROGENASE [DECARBOXYLATING]"/>
    <property type="match status" value="1"/>
</dbReference>
<reference evidence="8 9" key="1">
    <citation type="submission" date="2018-09" db="EMBL/GenBank/DDBJ databases">
        <title>Complete genome sequence of Euzebya sp. DY32-46 isolated from seawater of Pacific Ocean.</title>
        <authorList>
            <person name="Xu L."/>
            <person name="Wu Y.-H."/>
            <person name="Xu X.-W."/>
        </authorList>
    </citation>
    <scope>NUCLEOTIDE SEQUENCE [LARGE SCALE GENOMIC DNA]</scope>
    <source>
        <strain evidence="8 9">DY32-46</strain>
    </source>
</reference>
<keyword evidence="3" id="KW-0479">Metal-binding</keyword>
<evidence type="ECO:0000256" key="4">
    <source>
        <dbReference type="ARBA" id="ARBA00023002"/>
    </source>
</evidence>
<dbReference type="GO" id="GO:0051287">
    <property type="term" value="F:NAD binding"/>
    <property type="evidence" value="ECO:0007669"/>
    <property type="project" value="InterPro"/>
</dbReference>
<dbReference type="KEGG" id="euz:DVS28_a4898"/>
<dbReference type="InterPro" id="IPR050501">
    <property type="entry name" value="ICDH/IPMDH"/>
</dbReference>
<dbReference type="AlphaFoldDB" id="A0A346Y508"/>
<dbReference type="Gene3D" id="3.40.718.10">
    <property type="entry name" value="Isopropylmalate Dehydrogenase"/>
    <property type="match status" value="1"/>
</dbReference>
<dbReference type="GO" id="GO:0016616">
    <property type="term" value="F:oxidoreductase activity, acting on the CH-OH group of donors, NAD or NADP as acceptor"/>
    <property type="evidence" value="ECO:0007669"/>
    <property type="project" value="InterPro"/>
</dbReference>
<keyword evidence="4" id="KW-0560">Oxidoreductase</keyword>
<keyword evidence="6" id="KW-0464">Manganese</keyword>
<evidence type="ECO:0000313" key="8">
    <source>
        <dbReference type="EMBL" id="AXV09555.1"/>
    </source>
</evidence>
<gene>
    <name evidence="8" type="ORF">DVS28_a4898</name>
</gene>
<comment type="cofactor">
    <cofactor evidence="1">
        <name>Mn(2+)</name>
        <dbReference type="ChEBI" id="CHEBI:29035"/>
    </cofactor>
</comment>
<dbReference type="Proteomes" id="UP000264006">
    <property type="component" value="Chromosome"/>
</dbReference>
<keyword evidence="5" id="KW-0520">NAD</keyword>
<dbReference type="RefSeq" id="WP_114593718.1">
    <property type="nucleotide sequence ID" value="NZ_CP031165.1"/>
</dbReference>
<dbReference type="Pfam" id="PF00180">
    <property type="entry name" value="Iso_dh"/>
    <property type="match status" value="1"/>
</dbReference>
<evidence type="ECO:0000256" key="3">
    <source>
        <dbReference type="ARBA" id="ARBA00022723"/>
    </source>
</evidence>
<organism evidence="8 9">
    <name type="scientific">Euzebya pacifica</name>
    <dbReference type="NCBI Taxonomy" id="1608957"/>
    <lineage>
        <taxon>Bacteria</taxon>
        <taxon>Bacillati</taxon>
        <taxon>Actinomycetota</taxon>
        <taxon>Nitriliruptoria</taxon>
        <taxon>Euzebyales</taxon>
    </lineage>
</organism>
<evidence type="ECO:0000259" key="7">
    <source>
        <dbReference type="SMART" id="SM01329"/>
    </source>
</evidence>
<proteinExistence type="predicted"/>
<dbReference type="SUPFAM" id="SSF53659">
    <property type="entry name" value="Isocitrate/Isopropylmalate dehydrogenase-like"/>
    <property type="match status" value="1"/>
</dbReference>
<keyword evidence="9" id="KW-1185">Reference proteome</keyword>
<accession>A0A346Y508</accession>
<dbReference type="OrthoDB" id="5289857at2"/>
<dbReference type="PROSITE" id="PS00470">
    <property type="entry name" value="IDH_IMDH"/>
    <property type="match status" value="1"/>
</dbReference>
<protein>
    <submittedName>
        <fullName evidence="8">3-isopropylmalate dehydrogenase</fullName>
    </submittedName>
</protein>
<comment type="cofactor">
    <cofactor evidence="2">
        <name>Mg(2+)</name>
        <dbReference type="ChEBI" id="CHEBI:18420"/>
    </cofactor>
</comment>
<sequence length="357" mass="38038">MTSHALAIIAGDGIGQEVMDQALKALDAAERRFGFSTDRRDYDLGGRRYLATGEVLSDETLAELDEVDAILLGAVGTPDVPPGVLERGLLLKVRFAFDQYVNLRPVKLLPGVPTPIAGLTPDRCDMVIVRENTEGMYAGAGGLLFEGMSHEVATQESINTRHGVERVIRDAFTRAQARRGHLTMVHKTNVLNYAGDLWMRVFTEIGEREFPAVERAYVHADAMCLYLVNSPERFDVVVTDNLFGDIITDLGAAVQGGLGLAASGNIDPTGTHPSMFEPVHGSAPDIAGMGWANPVAAVLSLGMCLRQLGEGDAADAVEHAAATLLTELKTMAGPDMGGSTDDLGDRIATLVADPDSP</sequence>
<evidence type="ECO:0000313" key="9">
    <source>
        <dbReference type="Proteomes" id="UP000264006"/>
    </source>
</evidence>
<dbReference type="InterPro" id="IPR019818">
    <property type="entry name" value="IsoCit/isopropylmalate_DH_CS"/>
</dbReference>
<evidence type="ECO:0000256" key="5">
    <source>
        <dbReference type="ARBA" id="ARBA00023027"/>
    </source>
</evidence>
<feature type="domain" description="Isopropylmalate dehydrogenase-like" evidence="7">
    <location>
        <begin position="5"/>
        <end position="347"/>
    </location>
</feature>
<evidence type="ECO:0000256" key="2">
    <source>
        <dbReference type="ARBA" id="ARBA00001946"/>
    </source>
</evidence>